<dbReference type="EMBL" id="VOKX01000117">
    <property type="protein sequence ID" value="KAB7834145.1"/>
    <property type="molecule type" value="Genomic_DNA"/>
</dbReference>
<accession>A0A5N5VZ27</accession>
<keyword evidence="1" id="KW-0808">Transferase</keyword>
<sequence length="153" mass="16318">MCPITTLAPAADPHPPLRPRTDFSLAFPPAPAWVGVAREAVRTAIGDVHTSELTEMAMLLTSELVTNAIDACRRTGCPAPVGLHVEWATGGVRVLVRDDAPGLPVPVPPRRWEPDERPERGNGMLIVGACATDWGVCRHGPGTGKTVWFQLGS</sequence>
<dbReference type="GO" id="GO:0005524">
    <property type="term" value="F:ATP binding"/>
    <property type="evidence" value="ECO:0007669"/>
    <property type="project" value="UniProtKB-KW"/>
</dbReference>
<proteinExistence type="predicted"/>
<organism evidence="3 4">
    <name type="scientific">Streptomyces mobaraensis</name>
    <name type="common">Streptoverticillium mobaraense</name>
    <dbReference type="NCBI Taxonomy" id="35621"/>
    <lineage>
        <taxon>Bacteria</taxon>
        <taxon>Bacillati</taxon>
        <taxon>Actinomycetota</taxon>
        <taxon>Actinomycetes</taxon>
        <taxon>Kitasatosporales</taxon>
        <taxon>Streptomycetaceae</taxon>
        <taxon>Streptomyces</taxon>
    </lineage>
</organism>
<dbReference type="AlphaFoldDB" id="A0A5N5VZ27"/>
<dbReference type="CDD" id="cd16936">
    <property type="entry name" value="HATPase_RsbW-like"/>
    <property type="match status" value="1"/>
</dbReference>
<dbReference type="InterPro" id="IPR036890">
    <property type="entry name" value="HATPase_C_sf"/>
</dbReference>
<keyword evidence="3" id="KW-0067">ATP-binding</keyword>
<evidence type="ECO:0000259" key="2">
    <source>
        <dbReference type="Pfam" id="PF13581"/>
    </source>
</evidence>
<name>A0A5N5VZ27_STRMB</name>
<dbReference type="PANTHER" id="PTHR35526:SF3">
    <property type="entry name" value="ANTI-SIGMA-F FACTOR RSBW"/>
    <property type="match status" value="1"/>
</dbReference>
<keyword evidence="3" id="KW-0547">Nucleotide-binding</keyword>
<evidence type="ECO:0000313" key="3">
    <source>
        <dbReference type="EMBL" id="KAB7834145.1"/>
    </source>
</evidence>
<keyword evidence="4" id="KW-1185">Reference proteome</keyword>
<keyword evidence="1" id="KW-0418">Kinase</keyword>
<dbReference type="Pfam" id="PF13581">
    <property type="entry name" value="HATPase_c_2"/>
    <property type="match status" value="1"/>
</dbReference>
<dbReference type="GO" id="GO:0004674">
    <property type="term" value="F:protein serine/threonine kinase activity"/>
    <property type="evidence" value="ECO:0007669"/>
    <property type="project" value="UniProtKB-KW"/>
</dbReference>
<dbReference type="RefSeq" id="WP_152265822.1">
    <property type="nucleotide sequence ID" value="NZ_VOKX01000117.1"/>
</dbReference>
<evidence type="ECO:0000313" key="4">
    <source>
        <dbReference type="Proteomes" id="UP000327000"/>
    </source>
</evidence>
<feature type="domain" description="Histidine kinase/HSP90-like ATPase" evidence="2">
    <location>
        <begin position="28"/>
        <end position="150"/>
    </location>
</feature>
<protein>
    <submittedName>
        <fullName evidence="3">ATP-binding protein</fullName>
    </submittedName>
</protein>
<evidence type="ECO:0000256" key="1">
    <source>
        <dbReference type="ARBA" id="ARBA00022527"/>
    </source>
</evidence>
<reference evidence="3 4" key="1">
    <citation type="journal article" date="2019" name="Microb. Cell Fact.">
        <title>Exploring novel herbicidin analogues by transcriptional regulator overexpression and MS/MS molecular networking.</title>
        <authorList>
            <person name="Shi Y."/>
            <person name="Gu R."/>
            <person name="Li Y."/>
            <person name="Wang X."/>
            <person name="Ren W."/>
            <person name="Li X."/>
            <person name="Wang L."/>
            <person name="Xie Y."/>
            <person name="Hong B."/>
        </authorList>
    </citation>
    <scope>NUCLEOTIDE SEQUENCE [LARGE SCALE GENOMIC DNA]</scope>
    <source>
        <strain evidence="3 4">US-43</strain>
    </source>
</reference>
<dbReference type="Proteomes" id="UP000327000">
    <property type="component" value="Unassembled WGS sequence"/>
</dbReference>
<gene>
    <name evidence="3" type="ORF">FRZ00_31325</name>
</gene>
<dbReference type="InterPro" id="IPR050267">
    <property type="entry name" value="Anti-sigma-factor_SerPK"/>
</dbReference>
<dbReference type="SUPFAM" id="SSF55874">
    <property type="entry name" value="ATPase domain of HSP90 chaperone/DNA topoisomerase II/histidine kinase"/>
    <property type="match status" value="1"/>
</dbReference>
<dbReference type="InterPro" id="IPR003594">
    <property type="entry name" value="HATPase_dom"/>
</dbReference>
<dbReference type="Gene3D" id="3.30.565.10">
    <property type="entry name" value="Histidine kinase-like ATPase, C-terminal domain"/>
    <property type="match status" value="1"/>
</dbReference>
<dbReference type="OrthoDB" id="4171713at2"/>
<comment type="caution">
    <text evidence="3">The sequence shown here is derived from an EMBL/GenBank/DDBJ whole genome shotgun (WGS) entry which is preliminary data.</text>
</comment>
<dbReference type="PANTHER" id="PTHR35526">
    <property type="entry name" value="ANTI-SIGMA-F FACTOR RSBW-RELATED"/>
    <property type="match status" value="1"/>
</dbReference>
<keyword evidence="1" id="KW-0723">Serine/threonine-protein kinase</keyword>